<dbReference type="PANTHER" id="PTHR12835:SF5">
    <property type="entry name" value="BIOTIN--PROTEIN LIGASE"/>
    <property type="match status" value="1"/>
</dbReference>
<dbReference type="OrthoDB" id="10250105at2759"/>
<evidence type="ECO:0000256" key="1">
    <source>
        <dbReference type="ARBA" id="ARBA00009934"/>
    </source>
</evidence>
<feature type="domain" description="BPL/LPL catalytic" evidence="3">
    <location>
        <begin position="366"/>
        <end position="592"/>
    </location>
</feature>
<dbReference type="CDD" id="cd16442">
    <property type="entry name" value="BPL"/>
    <property type="match status" value="1"/>
</dbReference>
<dbReference type="OMA" id="HHAFYSN"/>
<evidence type="ECO:0000259" key="3">
    <source>
        <dbReference type="PROSITE" id="PS51733"/>
    </source>
</evidence>
<comment type="similarity">
    <text evidence="1">Belongs to the biotin--protein ligase family.</text>
</comment>
<dbReference type="Gene3D" id="3.30.930.10">
    <property type="entry name" value="Bira Bifunctional Protein, Domain 2"/>
    <property type="match status" value="1"/>
</dbReference>
<dbReference type="FunCoup" id="A5E6J9">
    <property type="interactions" value="116"/>
</dbReference>
<dbReference type="PANTHER" id="PTHR12835">
    <property type="entry name" value="BIOTIN PROTEIN LIGASE"/>
    <property type="match status" value="1"/>
</dbReference>
<reference evidence="4 5" key="1">
    <citation type="journal article" date="2009" name="Nature">
        <title>Evolution of pathogenicity and sexual reproduction in eight Candida genomes.</title>
        <authorList>
            <person name="Butler G."/>
            <person name="Rasmussen M.D."/>
            <person name="Lin M.F."/>
            <person name="Santos M.A."/>
            <person name="Sakthikumar S."/>
            <person name="Munro C.A."/>
            <person name="Rheinbay E."/>
            <person name="Grabherr M."/>
            <person name="Forche A."/>
            <person name="Reedy J.L."/>
            <person name="Agrafioti I."/>
            <person name="Arnaud M.B."/>
            <person name="Bates S."/>
            <person name="Brown A.J."/>
            <person name="Brunke S."/>
            <person name="Costanzo M.C."/>
            <person name="Fitzpatrick D.A."/>
            <person name="de Groot P.W."/>
            <person name="Harris D."/>
            <person name="Hoyer L.L."/>
            <person name="Hube B."/>
            <person name="Klis F.M."/>
            <person name="Kodira C."/>
            <person name="Lennard N."/>
            <person name="Logue M.E."/>
            <person name="Martin R."/>
            <person name="Neiman A.M."/>
            <person name="Nikolaou E."/>
            <person name="Quail M.A."/>
            <person name="Quinn J."/>
            <person name="Santos M.C."/>
            <person name="Schmitzberger F.F."/>
            <person name="Sherlock G."/>
            <person name="Shah P."/>
            <person name="Silverstein K.A."/>
            <person name="Skrzypek M.S."/>
            <person name="Soll D."/>
            <person name="Staggs R."/>
            <person name="Stansfield I."/>
            <person name="Stumpf M.P."/>
            <person name="Sudbery P.E."/>
            <person name="Srikantha T."/>
            <person name="Zeng Q."/>
            <person name="Berman J."/>
            <person name="Berriman M."/>
            <person name="Heitman J."/>
            <person name="Gow N.A."/>
            <person name="Lorenz M.C."/>
            <person name="Birren B.W."/>
            <person name="Kellis M."/>
            <person name="Cuomo C.A."/>
        </authorList>
    </citation>
    <scope>NUCLEOTIDE SEQUENCE [LARGE SCALE GENOMIC DNA]</scope>
    <source>
        <strain evidence="5">ATCC 11503 / BCRC 21390 / CBS 2605 / JCM 1781 / NBRC 1676 / NRRL YB-4239</strain>
    </source>
</reference>
<dbReference type="HOGENOM" id="CLU_006150_1_1_1"/>
<dbReference type="VEuPathDB" id="FungiDB:LELG_05238"/>
<evidence type="ECO:0000256" key="2">
    <source>
        <dbReference type="ARBA" id="ARBA00022598"/>
    </source>
</evidence>
<dbReference type="Pfam" id="PF03099">
    <property type="entry name" value="BPL_LplA_LipB"/>
    <property type="match status" value="1"/>
</dbReference>
<keyword evidence="5" id="KW-1185">Reference proteome</keyword>
<dbReference type="KEGG" id="lel:PVL30_002335"/>
<dbReference type="InterPro" id="IPR029062">
    <property type="entry name" value="Class_I_gatase-like"/>
</dbReference>
<name>A5E6J9_LODEL</name>
<dbReference type="InterPro" id="IPR004408">
    <property type="entry name" value="Biotin_CoA_COase_ligase"/>
</dbReference>
<dbReference type="InParanoid" id="A5E6J9"/>
<dbReference type="GeneID" id="5230663"/>
<accession>A5E6J9</accession>
<dbReference type="SUPFAM" id="SSF52317">
    <property type="entry name" value="Class I glutamine amidotransferase-like"/>
    <property type="match status" value="1"/>
</dbReference>
<organism evidence="4 5">
    <name type="scientific">Lodderomyces elongisporus (strain ATCC 11503 / CBS 2605 / JCM 1781 / NBRC 1676 / NRRL YB-4239)</name>
    <name type="common">Yeast</name>
    <name type="synonym">Saccharomyces elongisporus</name>
    <dbReference type="NCBI Taxonomy" id="379508"/>
    <lineage>
        <taxon>Eukaryota</taxon>
        <taxon>Fungi</taxon>
        <taxon>Dikarya</taxon>
        <taxon>Ascomycota</taxon>
        <taxon>Saccharomycotina</taxon>
        <taxon>Pichiomycetes</taxon>
        <taxon>Debaryomycetaceae</taxon>
        <taxon>Candida/Lodderomyces clade</taxon>
        <taxon>Lodderomyces</taxon>
    </lineage>
</organism>
<dbReference type="PROSITE" id="PS51733">
    <property type="entry name" value="BPL_LPL_CATALYTIC"/>
    <property type="match status" value="1"/>
</dbReference>
<dbReference type="InterPro" id="IPR019197">
    <property type="entry name" value="Biotin-prot_ligase_N"/>
</dbReference>
<sequence length="669" mass="73845">MNVLVYSGPGTTAESVKHCLETLRFHLSSHYAVVPVSETVLLKEPWMRKTAMFVLPGGADLPYCETLNGEGNARLTKYVRSGGKFMGFCAGAYYASSRCEFDVGGPLEVSGSRELKFYPGVARGCAFKGFEYNLQAGARAARLAVNSSLLPGAPSTVYNYYNGGCVFANASLINDVEVLATYDENIDIPDDDGSKAAIIYRKVGKGDVILAGSHPEYTPDAFSSDNGDEKLDKLVATLKESDHVRKLLMRQLLKKIGLSVPDDIDSKTPALTPIFITSPYENKVEDMEKHIVQSLEILNGYLQDSNDLFLFQEYPGQDQTDEVVVVEDASNRPKVLEFCKSGTFPAPETTPNFDIKTYFETLTYLGGGVNTVFGGILGYAEVITSTNTILEKNQQFLESLPHGFAITTATQIAGRGRGGNVWINPRGVMATSVLFRVPQSQQRLIITLQYLCGLALIEAILGYGSNVSGKGIGYEDLPVRIKWPNDIFILKPEYIDSLQHQVSTTLDGEDEKYVKISGALVNSQYINGQYNLVWGCGVNVSNPAPTTSLNLVLEKINKVRQQQGKSALPPYEPEKLLAKLMYTIDSFYRVFEKSGLDPFLPLYYKRWFHLNQKVDVDGANGRRSCIVRGITSDYGMLVAEDVQTKETLHLQPDGNSFDIFKGLIYKKNT</sequence>
<dbReference type="AlphaFoldDB" id="A5E6J9"/>
<dbReference type="EMBL" id="CH981532">
    <property type="protein sequence ID" value="EDK47057.1"/>
    <property type="molecule type" value="Genomic_DNA"/>
</dbReference>
<keyword evidence="2" id="KW-0436">Ligase</keyword>
<dbReference type="GO" id="GO:0005737">
    <property type="term" value="C:cytoplasm"/>
    <property type="evidence" value="ECO:0007669"/>
    <property type="project" value="TreeGrafter"/>
</dbReference>
<dbReference type="GO" id="GO:0004077">
    <property type="term" value="F:biotin--[biotin carboxyl-carrier protein] ligase activity"/>
    <property type="evidence" value="ECO:0007669"/>
    <property type="project" value="InterPro"/>
</dbReference>
<dbReference type="Proteomes" id="UP000001996">
    <property type="component" value="Unassembled WGS sequence"/>
</dbReference>
<proteinExistence type="inferred from homology"/>
<protein>
    <recommendedName>
        <fullName evidence="3">BPL/LPL catalytic domain-containing protein</fullName>
    </recommendedName>
</protein>
<dbReference type="eggNOG" id="KOG1536">
    <property type="taxonomic scope" value="Eukaryota"/>
</dbReference>
<dbReference type="Gene3D" id="3.40.50.880">
    <property type="match status" value="1"/>
</dbReference>
<dbReference type="InterPro" id="IPR004143">
    <property type="entry name" value="BPL_LPL_catalytic"/>
</dbReference>
<dbReference type="STRING" id="379508.A5E6J9"/>
<dbReference type="InterPro" id="IPR045864">
    <property type="entry name" value="aa-tRNA-synth_II/BPL/LPL"/>
</dbReference>
<evidence type="ECO:0000313" key="5">
    <source>
        <dbReference type="Proteomes" id="UP000001996"/>
    </source>
</evidence>
<evidence type="ECO:0000313" key="4">
    <source>
        <dbReference type="EMBL" id="EDK47057.1"/>
    </source>
</evidence>
<dbReference type="CDD" id="cd03144">
    <property type="entry name" value="GATase1_ScBLP_like"/>
    <property type="match status" value="1"/>
</dbReference>
<dbReference type="SUPFAM" id="SSF55681">
    <property type="entry name" value="Class II aaRS and biotin synthetases"/>
    <property type="match status" value="1"/>
</dbReference>
<gene>
    <name evidence="4" type="ORF">LELG_05238</name>
</gene>
<dbReference type="Pfam" id="PF09825">
    <property type="entry name" value="BPL_N"/>
    <property type="match status" value="1"/>
</dbReference>